<evidence type="ECO:0000256" key="1">
    <source>
        <dbReference type="SAM" id="MobiDB-lite"/>
    </source>
</evidence>
<proteinExistence type="predicted"/>
<name>A0A7M2TGL0_STRCW</name>
<dbReference type="KEGG" id="schf:IPT68_33285"/>
<sequence length="238" mass="24632">MTAGSRGDEAPYTGLGLGLLRAGHEVTLVTHGCFAPLVADSGPGFRPLPVDPRAELPSARGRALHRSTTGVGKLLRVLSMARAPAGRMTDGLVTAARECGRSHQRDQHRTPPSRRRRSPCPGSRRPGHRRRTARHRATPGSDPGADSRRHGRSAPPRGLAPAGRAASVTRAGEATATGGDRVPGSCLRSSSRRATPVTPPPAATPRAAGCPAVAGPVRPPPRPGSPVPAPRSSRGSAR</sequence>
<gene>
    <name evidence="2" type="ORF">IPT68_33285</name>
</gene>
<feature type="compositionally biased region" description="Basic residues" evidence="1">
    <location>
        <begin position="125"/>
        <end position="137"/>
    </location>
</feature>
<dbReference type="AlphaFoldDB" id="A0A7M2TGL0"/>
<feature type="region of interest" description="Disordered" evidence="1">
    <location>
        <begin position="97"/>
        <end position="238"/>
    </location>
</feature>
<feature type="compositionally biased region" description="Low complexity" evidence="1">
    <location>
        <begin position="204"/>
        <end position="216"/>
    </location>
</feature>
<feature type="compositionally biased region" description="Basic and acidic residues" evidence="1">
    <location>
        <begin position="98"/>
        <end position="109"/>
    </location>
</feature>
<evidence type="ECO:0008006" key="4">
    <source>
        <dbReference type="Google" id="ProtNLM"/>
    </source>
</evidence>
<dbReference type="Proteomes" id="UP000594008">
    <property type="component" value="Chromosome"/>
</dbReference>
<keyword evidence="3" id="KW-1185">Reference proteome</keyword>
<organism evidence="2 3">
    <name type="scientific">Streptomyces chromofuscus</name>
    <dbReference type="NCBI Taxonomy" id="42881"/>
    <lineage>
        <taxon>Bacteria</taxon>
        <taxon>Bacillati</taxon>
        <taxon>Actinomycetota</taxon>
        <taxon>Actinomycetes</taxon>
        <taxon>Kitasatosporales</taxon>
        <taxon>Streptomycetaceae</taxon>
        <taxon>Streptomyces</taxon>
    </lineage>
</organism>
<dbReference type="SUPFAM" id="SSF53756">
    <property type="entry name" value="UDP-Glycosyltransferase/glycogen phosphorylase"/>
    <property type="match status" value="1"/>
</dbReference>
<evidence type="ECO:0000313" key="3">
    <source>
        <dbReference type="Proteomes" id="UP000594008"/>
    </source>
</evidence>
<dbReference type="EMBL" id="CP063374">
    <property type="protein sequence ID" value="QOV47887.1"/>
    <property type="molecule type" value="Genomic_DNA"/>
</dbReference>
<feature type="compositionally biased region" description="Pro residues" evidence="1">
    <location>
        <begin position="217"/>
        <end position="229"/>
    </location>
</feature>
<accession>A0A7M2TGL0</accession>
<feature type="compositionally biased region" description="Low complexity" evidence="1">
    <location>
        <begin position="153"/>
        <end position="167"/>
    </location>
</feature>
<evidence type="ECO:0000313" key="2">
    <source>
        <dbReference type="EMBL" id="QOV47887.1"/>
    </source>
</evidence>
<dbReference type="Gene3D" id="3.40.50.2000">
    <property type="entry name" value="Glycogen Phosphorylase B"/>
    <property type="match status" value="1"/>
</dbReference>
<protein>
    <recommendedName>
        <fullName evidence="4">Glycosyltransferase family 28 N-terminal domain-containing protein</fullName>
    </recommendedName>
</protein>
<reference evidence="2 3" key="1">
    <citation type="submission" date="2020-10" db="EMBL/GenBank/DDBJ databases">
        <title>Streptomyces chromofuscus complate genome analysis.</title>
        <authorList>
            <person name="Anwar N."/>
        </authorList>
    </citation>
    <scope>NUCLEOTIDE SEQUENCE [LARGE SCALE GENOMIC DNA]</scope>
    <source>
        <strain evidence="2 3">DSM 40273</strain>
    </source>
</reference>